<dbReference type="RefSeq" id="WP_281448882.1">
    <property type="nucleotide sequence ID" value="NZ_JASBAO010000001.1"/>
</dbReference>
<keyword evidence="2" id="KW-1185">Reference proteome</keyword>
<name>A0ABT6Q3X0_9PROT</name>
<gene>
    <name evidence="1" type="ORF">QJV27_10520</name>
</gene>
<dbReference type="EMBL" id="JASBAO010000001">
    <property type="protein sequence ID" value="MDI2091797.1"/>
    <property type="molecule type" value="Genomic_DNA"/>
</dbReference>
<dbReference type="SUPFAM" id="SSF51197">
    <property type="entry name" value="Clavaminate synthase-like"/>
    <property type="match status" value="1"/>
</dbReference>
<evidence type="ECO:0000313" key="1">
    <source>
        <dbReference type="EMBL" id="MDI2091797.1"/>
    </source>
</evidence>
<protein>
    <submittedName>
        <fullName evidence="1">YhcH/YjgK/YiaL family protein</fullName>
    </submittedName>
</protein>
<dbReference type="InterPro" id="IPR037012">
    <property type="entry name" value="NanQ/TabA/YiaL_sf"/>
</dbReference>
<accession>A0ABT6Q3X0</accession>
<dbReference type="NCBIfam" id="TIGR00022">
    <property type="entry name" value="YhcH/YjgK/YiaL family protein"/>
    <property type="match status" value="1"/>
</dbReference>
<organism evidence="1 2">
    <name type="scientific">Commensalibacter oyaizuii</name>
    <dbReference type="NCBI Taxonomy" id="3043873"/>
    <lineage>
        <taxon>Bacteria</taxon>
        <taxon>Pseudomonadati</taxon>
        <taxon>Pseudomonadota</taxon>
        <taxon>Alphaproteobacteria</taxon>
        <taxon>Acetobacterales</taxon>
        <taxon>Acetobacteraceae</taxon>
    </lineage>
</organism>
<reference evidence="1" key="1">
    <citation type="submission" date="2023-05" db="EMBL/GenBank/DDBJ databases">
        <title>Whole genome sequence of Commensalibacter sp.</title>
        <authorList>
            <person name="Charoenyingcharoen P."/>
            <person name="Yukphan P."/>
        </authorList>
    </citation>
    <scope>NUCLEOTIDE SEQUENCE</scope>
    <source>
        <strain evidence="1">TBRC 16381</strain>
    </source>
</reference>
<evidence type="ECO:0000313" key="2">
    <source>
        <dbReference type="Proteomes" id="UP001431634"/>
    </source>
</evidence>
<dbReference type="Pfam" id="PF04074">
    <property type="entry name" value="DUF386"/>
    <property type="match status" value="1"/>
</dbReference>
<dbReference type="PANTHER" id="PTHR34986">
    <property type="entry name" value="EVOLVED BETA-GALACTOSIDASE SUBUNIT BETA"/>
    <property type="match status" value="1"/>
</dbReference>
<dbReference type="InterPro" id="IPR004375">
    <property type="entry name" value="NanQ/TabA/YiaL"/>
</dbReference>
<sequence length="157" mass="17783">MIAGHLSTPSPFPLPKIIEKGLTFLRQTNFEVLSAGKVPIDGDRIFAEIIDRMTYHKDTAKPEAHAKYLDIHYCVSGIEYIGVAPDLGNNTLFKSLMPKQDILFYEAAEHEVFIKQIPGSYLIVFPTDIHRPCCCMNNPMKIRKVVIKIAMDHLNQI</sequence>
<proteinExistence type="predicted"/>
<comment type="caution">
    <text evidence="1">The sequence shown here is derived from an EMBL/GenBank/DDBJ whole genome shotgun (WGS) entry which is preliminary data.</text>
</comment>
<dbReference type="Gene3D" id="2.60.120.370">
    <property type="entry name" value="YhcH/YjgK/YiaL"/>
    <property type="match status" value="1"/>
</dbReference>
<dbReference type="Proteomes" id="UP001431634">
    <property type="component" value="Unassembled WGS sequence"/>
</dbReference>
<dbReference type="PANTHER" id="PTHR34986:SF1">
    <property type="entry name" value="PROTEIN YIAL"/>
    <property type="match status" value="1"/>
</dbReference>